<dbReference type="GO" id="GO:0052618">
    <property type="term" value="F:coenzyme F420-0:L-glutamate ligase activity"/>
    <property type="evidence" value="ECO:0007669"/>
    <property type="project" value="UniProtKB-EC"/>
</dbReference>
<accession>A0ABU6A9I3</accession>
<dbReference type="InterPro" id="IPR008225">
    <property type="entry name" value="F420-0_g-glutamyl_ligase"/>
</dbReference>
<keyword evidence="3" id="KW-0547">Nucleotide-binding</keyword>
<evidence type="ECO:0000259" key="12">
    <source>
        <dbReference type="Pfam" id="PF01996"/>
    </source>
</evidence>
<evidence type="ECO:0000313" key="14">
    <source>
        <dbReference type="Proteomes" id="UP001327093"/>
    </source>
</evidence>
<dbReference type="Proteomes" id="UP001327093">
    <property type="component" value="Unassembled WGS sequence"/>
</dbReference>
<proteinExistence type="inferred from homology"/>
<dbReference type="SUPFAM" id="SSF144010">
    <property type="entry name" value="CofE-like"/>
    <property type="match status" value="1"/>
</dbReference>
<protein>
    <submittedName>
        <fullName evidence="13">Coenzyme F420-0:L-glutamate ligase</fullName>
        <ecNumber evidence="13">6.3.2.31</ecNumber>
    </submittedName>
</protein>
<evidence type="ECO:0000256" key="9">
    <source>
        <dbReference type="ARBA" id="ARBA00023268"/>
    </source>
</evidence>
<evidence type="ECO:0000256" key="10">
    <source>
        <dbReference type="SAM" id="MobiDB-lite"/>
    </source>
</evidence>
<dbReference type="Gene3D" id="3.90.1660.10">
    <property type="entry name" value="CofE-like domain"/>
    <property type="match status" value="1"/>
</dbReference>
<organism evidence="13 14">
    <name type="scientific">Saccharopolyspora mangrovi</name>
    <dbReference type="NCBI Taxonomy" id="3082379"/>
    <lineage>
        <taxon>Bacteria</taxon>
        <taxon>Bacillati</taxon>
        <taxon>Actinomycetota</taxon>
        <taxon>Actinomycetes</taxon>
        <taxon>Pseudonocardiales</taxon>
        <taxon>Pseudonocardiaceae</taxon>
        <taxon>Saccharopolyspora</taxon>
    </lineage>
</organism>
<keyword evidence="5" id="KW-0630">Potassium</keyword>
<evidence type="ECO:0000256" key="8">
    <source>
        <dbReference type="ARBA" id="ARBA00023211"/>
    </source>
</evidence>
<comment type="caution">
    <text evidence="13">The sequence shown here is derived from an EMBL/GenBank/DDBJ whole genome shotgun (WGS) entry which is preliminary data.</text>
</comment>
<dbReference type="Gene3D" id="3.30.1330.100">
    <property type="entry name" value="CofE-like"/>
    <property type="match status" value="1"/>
</dbReference>
<evidence type="ECO:0000256" key="1">
    <source>
        <dbReference type="ARBA" id="ARBA00022598"/>
    </source>
</evidence>
<keyword evidence="7" id="KW-0342">GTP-binding</keyword>
<keyword evidence="14" id="KW-1185">Reference proteome</keyword>
<dbReference type="NCBIfam" id="TIGR01916">
    <property type="entry name" value="F420_cofE"/>
    <property type="match status" value="1"/>
</dbReference>
<evidence type="ECO:0000256" key="6">
    <source>
        <dbReference type="ARBA" id="ARBA00023002"/>
    </source>
</evidence>
<keyword evidence="2" id="KW-0479">Metal-binding</keyword>
<evidence type="ECO:0000256" key="3">
    <source>
        <dbReference type="ARBA" id="ARBA00022741"/>
    </source>
</evidence>
<feature type="domain" description="Coenzyme F420:L-glutamate ligase-like" evidence="12">
    <location>
        <begin position="23"/>
        <end position="222"/>
    </location>
</feature>
<evidence type="ECO:0000259" key="11">
    <source>
        <dbReference type="Pfam" id="PF00881"/>
    </source>
</evidence>
<evidence type="ECO:0000256" key="4">
    <source>
        <dbReference type="ARBA" id="ARBA00022842"/>
    </source>
</evidence>
<dbReference type="PANTHER" id="PTHR47917:SF1">
    <property type="entry name" value="COENZYME F420:L-GLUTAMATE LIGASE"/>
    <property type="match status" value="1"/>
</dbReference>
<dbReference type="InterPro" id="IPR023661">
    <property type="entry name" value="FbiB"/>
</dbReference>
<dbReference type="EMBL" id="JAWLNX010000007">
    <property type="protein sequence ID" value="MEB3368165.1"/>
    <property type="molecule type" value="Genomic_DNA"/>
</dbReference>
<dbReference type="NCBIfam" id="TIGR03553">
    <property type="entry name" value="F420_FbiB_CTERM"/>
    <property type="match status" value="1"/>
</dbReference>
<dbReference type="InterPro" id="IPR002847">
    <property type="entry name" value="F420-0_gamma-glut_ligase-dom"/>
</dbReference>
<sequence>MSENRPQDHAAAGGLQLFAVQGLPEFVEGDDLAASISAAAPWLSDGDVLVVTSKIVSKVEGRMVTAPADPEQRDALRRELVLSEAMSVLARKGRTLITQNKLGIVQAASGVDASNVAQDQIALLPEDPDSSARRLREGIAERLGVRVAVVVTDTMGRAWRVGQTDAAIGSAGLPVLHRYAGSTDSQGNELAVTEVAIADEIAGAADLVKGKLGGVPVAVVRGLTTVDDGSTARDLARPVEEDLFHLGTAEAIAQGRREAVLVRRSVREFADTPVDEAAVRRAVGAALTAPAPHHTRPVRFVWLRDRALRIKLLDAMRTAWLEDLRGDGLSEQAARRRVTRGDLLYAAPEVVLPFLVHDGAHDYPDEARSDAERQMFTVAGGAAVQGLLVSLAAEELGSCWVSSTMFCPGVVRAALDLPENWEPLGAVAVGHPATPAEGPRPPRDLDDGLVEL</sequence>
<feature type="region of interest" description="Disordered" evidence="10">
    <location>
        <begin position="429"/>
        <end position="452"/>
    </location>
</feature>
<gene>
    <name evidence="13" type="ORF">R4I43_12195</name>
</gene>
<dbReference type="InterPro" id="IPR000415">
    <property type="entry name" value="Nitroreductase-like"/>
</dbReference>
<keyword evidence="8" id="KW-0464">Manganese</keyword>
<dbReference type="InterPro" id="IPR019943">
    <property type="entry name" value="F420_FbiB_C"/>
</dbReference>
<dbReference type="Pfam" id="PF01996">
    <property type="entry name" value="F420_ligase"/>
    <property type="match status" value="1"/>
</dbReference>
<dbReference type="SUPFAM" id="SSF55469">
    <property type="entry name" value="FMN-dependent nitroreductase-like"/>
    <property type="match status" value="1"/>
</dbReference>
<evidence type="ECO:0000256" key="2">
    <source>
        <dbReference type="ARBA" id="ARBA00022723"/>
    </source>
</evidence>
<dbReference type="InterPro" id="IPR029479">
    <property type="entry name" value="Nitroreductase"/>
</dbReference>
<keyword evidence="9" id="KW-0511">Multifunctional enzyme</keyword>
<dbReference type="RefSeq" id="WP_324265706.1">
    <property type="nucleotide sequence ID" value="NZ_JAWLNX010000007.1"/>
</dbReference>
<evidence type="ECO:0000313" key="13">
    <source>
        <dbReference type="EMBL" id="MEB3368165.1"/>
    </source>
</evidence>
<dbReference type="HAMAP" id="MF_01259">
    <property type="entry name" value="F420_ligase_FbiB"/>
    <property type="match status" value="1"/>
</dbReference>
<name>A0ABU6A9I3_9PSEU</name>
<evidence type="ECO:0000256" key="5">
    <source>
        <dbReference type="ARBA" id="ARBA00022958"/>
    </source>
</evidence>
<evidence type="ECO:0000256" key="7">
    <source>
        <dbReference type="ARBA" id="ARBA00023134"/>
    </source>
</evidence>
<keyword evidence="6" id="KW-0560">Oxidoreductase</keyword>
<dbReference type="EC" id="6.3.2.31" evidence="13"/>
<dbReference type="NCBIfam" id="NF009810">
    <property type="entry name" value="PRK13294.1"/>
    <property type="match status" value="1"/>
</dbReference>
<feature type="domain" description="Nitroreductase" evidence="11">
    <location>
        <begin position="263"/>
        <end position="431"/>
    </location>
</feature>
<dbReference type="Pfam" id="PF00881">
    <property type="entry name" value="Nitroreductase"/>
    <property type="match status" value="1"/>
</dbReference>
<keyword evidence="4" id="KW-0460">Magnesium</keyword>
<keyword evidence="1 13" id="KW-0436">Ligase</keyword>
<dbReference type="Gene3D" id="3.40.109.10">
    <property type="entry name" value="NADH Oxidase"/>
    <property type="match status" value="1"/>
</dbReference>
<reference evidence="13 14" key="1">
    <citation type="submission" date="2023-10" db="EMBL/GenBank/DDBJ databases">
        <title>Saccharopolyspora sp. nov., isolated from mangrove soil.</title>
        <authorList>
            <person name="Lu Y."/>
            <person name="Liu W."/>
        </authorList>
    </citation>
    <scope>NUCLEOTIDE SEQUENCE [LARGE SCALE GENOMIC DNA]</scope>
    <source>
        <strain evidence="13 14">S2-29</strain>
    </source>
</reference>
<dbReference type="PANTHER" id="PTHR47917">
    <property type="match status" value="1"/>
</dbReference>